<dbReference type="SUPFAM" id="SSF57959">
    <property type="entry name" value="Leucine zipper domain"/>
    <property type="match status" value="1"/>
</dbReference>
<sequence>MAKAQKRKSCLIVAINLVVWRERKTGDEQLIFSLFGDYRERGFGFSWYISTGSLEMWSNLNIRSFGNNPPADGGGGGRAPGSFPLVRQSSVYSLTFEEFQNTMGGSGKDFGSMNMDELLKNIWSAEESQNFGATYGSAGQEGNGNGYLQRQGSLTLPRTLSQKTVDEVWRDMSKEYGGGKDSSGSMSGFGVRQRQPTLGEVTLEEFLVRAGVVREEAQLASRPNNVGFFGDSSNAVSTSGLGFGNQQHEASRNSGLVSGRFPESSNQIAMQSAGNLPLSINGVRSAAQHLENHPMQQEQLKQPQILPKQSALAYGAPMGIPSSGQLGSPRIMGGVVGISDPAMNNSMVQNAALQGGGLGMVGLGANVAVGSPASDGLTKSNGDTSSVSPVPYVFNGGLRGRKSAALEKVVERRQRRMIKNRESAARSRARKQAYTMELEAEVAKLKEEHEELRKKQIEMMEMQKNQIIFASVKQLPHHQPVSNCKRNRGKGTGLAKLDCQEEGLSNESIHLLDDTE</sequence>
<dbReference type="AlphaFoldDB" id="A0AAW2PZ92"/>
<accession>A0AAW2PZ92</accession>
<evidence type="ECO:0000313" key="10">
    <source>
        <dbReference type="EMBL" id="KAL0360836.1"/>
    </source>
</evidence>
<dbReference type="EMBL" id="JACGWJ010000016">
    <property type="protein sequence ID" value="KAL0360836.1"/>
    <property type="molecule type" value="Genomic_DNA"/>
</dbReference>
<dbReference type="PROSITE" id="PS00036">
    <property type="entry name" value="BZIP_BASIC"/>
    <property type="match status" value="1"/>
</dbReference>
<dbReference type="CDD" id="cd14707">
    <property type="entry name" value="bZIP_plant_BZIP46"/>
    <property type="match status" value="1"/>
</dbReference>
<dbReference type="PANTHER" id="PTHR22952:SF446">
    <property type="entry name" value="ABSCISIC ACID-INSENSITIVE 5-LIKE PROTEIN 5-RELATED"/>
    <property type="match status" value="1"/>
</dbReference>
<evidence type="ECO:0000256" key="3">
    <source>
        <dbReference type="ARBA" id="ARBA00023015"/>
    </source>
</evidence>
<dbReference type="GO" id="GO:0005634">
    <property type="term" value="C:nucleus"/>
    <property type="evidence" value="ECO:0007669"/>
    <property type="project" value="UniProtKB-SubCell"/>
</dbReference>
<evidence type="ECO:0000259" key="9">
    <source>
        <dbReference type="PROSITE" id="PS50217"/>
    </source>
</evidence>
<dbReference type="InterPro" id="IPR046347">
    <property type="entry name" value="bZIP_sf"/>
</dbReference>
<dbReference type="InterPro" id="IPR043452">
    <property type="entry name" value="BZIP46-like"/>
</dbReference>
<evidence type="ECO:0000256" key="4">
    <source>
        <dbReference type="ARBA" id="ARBA00023125"/>
    </source>
</evidence>
<dbReference type="GO" id="GO:0009738">
    <property type="term" value="P:abscisic acid-activated signaling pathway"/>
    <property type="evidence" value="ECO:0007669"/>
    <property type="project" value="UniProtKB-KW"/>
</dbReference>
<proteinExistence type="inferred from homology"/>
<feature type="domain" description="BZIP" evidence="9">
    <location>
        <begin position="410"/>
        <end position="455"/>
    </location>
</feature>
<evidence type="ECO:0000256" key="1">
    <source>
        <dbReference type="ARBA" id="ARBA00004123"/>
    </source>
</evidence>
<dbReference type="GO" id="GO:0045893">
    <property type="term" value="P:positive regulation of DNA-templated transcription"/>
    <property type="evidence" value="ECO:0007669"/>
    <property type="project" value="InterPro"/>
</dbReference>
<feature type="coiled-coil region" evidence="8">
    <location>
        <begin position="428"/>
        <end position="466"/>
    </location>
</feature>
<keyword evidence="6" id="KW-0539">Nucleus</keyword>
<keyword evidence="8" id="KW-0175">Coiled coil</keyword>
<organism evidence="10">
    <name type="scientific">Sesamum radiatum</name>
    <name type="common">Black benniseed</name>
    <dbReference type="NCBI Taxonomy" id="300843"/>
    <lineage>
        <taxon>Eukaryota</taxon>
        <taxon>Viridiplantae</taxon>
        <taxon>Streptophyta</taxon>
        <taxon>Embryophyta</taxon>
        <taxon>Tracheophyta</taxon>
        <taxon>Spermatophyta</taxon>
        <taxon>Magnoliopsida</taxon>
        <taxon>eudicotyledons</taxon>
        <taxon>Gunneridae</taxon>
        <taxon>Pentapetalae</taxon>
        <taxon>asterids</taxon>
        <taxon>lamiids</taxon>
        <taxon>Lamiales</taxon>
        <taxon>Pedaliaceae</taxon>
        <taxon>Sesamum</taxon>
    </lineage>
</organism>
<keyword evidence="2" id="KW-0938">Abscisic acid signaling pathway</keyword>
<comment type="similarity">
    <text evidence="7">Belongs to the bZIP family. ABI5 subfamily.</text>
</comment>
<reference evidence="10" key="1">
    <citation type="submission" date="2020-06" db="EMBL/GenBank/DDBJ databases">
        <authorList>
            <person name="Li T."/>
            <person name="Hu X."/>
            <person name="Zhang T."/>
            <person name="Song X."/>
            <person name="Zhang H."/>
            <person name="Dai N."/>
            <person name="Sheng W."/>
            <person name="Hou X."/>
            <person name="Wei L."/>
        </authorList>
    </citation>
    <scope>NUCLEOTIDE SEQUENCE</scope>
    <source>
        <strain evidence="10">G02</strain>
        <tissue evidence="10">Leaf</tissue>
    </source>
</reference>
<evidence type="ECO:0000256" key="7">
    <source>
        <dbReference type="ARBA" id="ARBA00061369"/>
    </source>
</evidence>
<dbReference type="PANTHER" id="PTHR22952">
    <property type="entry name" value="CAMP-RESPONSE ELEMENT BINDING PROTEIN-RELATED"/>
    <property type="match status" value="1"/>
</dbReference>
<dbReference type="GO" id="GO:0003700">
    <property type="term" value="F:DNA-binding transcription factor activity"/>
    <property type="evidence" value="ECO:0007669"/>
    <property type="project" value="InterPro"/>
</dbReference>
<dbReference type="GO" id="GO:0003677">
    <property type="term" value="F:DNA binding"/>
    <property type="evidence" value="ECO:0007669"/>
    <property type="project" value="UniProtKB-KW"/>
</dbReference>
<dbReference type="SMART" id="SM00338">
    <property type="entry name" value="BRLZ"/>
    <property type="match status" value="1"/>
</dbReference>
<evidence type="ECO:0000256" key="5">
    <source>
        <dbReference type="ARBA" id="ARBA00023163"/>
    </source>
</evidence>
<protein>
    <submittedName>
        <fullName evidence="10">ABSCISIC ACID-INSENSITIVE 5-like protein 5</fullName>
    </submittedName>
</protein>
<evidence type="ECO:0000256" key="2">
    <source>
        <dbReference type="ARBA" id="ARBA00022682"/>
    </source>
</evidence>
<dbReference type="FunFam" id="1.20.5.170:FF:000048">
    <property type="entry name" value="ABSCISIC ACID-INSENSITIVE 5-like protein 5"/>
    <property type="match status" value="1"/>
</dbReference>
<gene>
    <name evidence="10" type="ORF">Sradi_3768100</name>
</gene>
<reference evidence="10" key="2">
    <citation type="journal article" date="2024" name="Plant">
        <title>Genomic evolution and insights into agronomic trait innovations of Sesamum species.</title>
        <authorList>
            <person name="Miao H."/>
            <person name="Wang L."/>
            <person name="Qu L."/>
            <person name="Liu H."/>
            <person name="Sun Y."/>
            <person name="Le M."/>
            <person name="Wang Q."/>
            <person name="Wei S."/>
            <person name="Zheng Y."/>
            <person name="Lin W."/>
            <person name="Duan Y."/>
            <person name="Cao H."/>
            <person name="Xiong S."/>
            <person name="Wang X."/>
            <person name="Wei L."/>
            <person name="Li C."/>
            <person name="Ma Q."/>
            <person name="Ju M."/>
            <person name="Zhao R."/>
            <person name="Li G."/>
            <person name="Mu C."/>
            <person name="Tian Q."/>
            <person name="Mei H."/>
            <person name="Zhang T."/>
            <person name="Gao T."/>
            <person name="Zhang H."/>
        </authorList>
    </citation>
    <scope>NUCLEOTIDE SEQUENCE</scope>
    <source>
        <strain evidence="10">G02</strain>
    </source>
</reference>
<comment type="caution">
    <text evidence="10">The sequence shown here is derived from an EMBL/GenBank/DDBJ whole genome shotgun (WGS) entry which is preliminary data.</text>
</comment>
<dbReference type="PROSITE" id="PS50217">
    <property type="entry name" value="BZIP"/>
    <property type="match status" value="1"/>
</dbReference>
<keyword evidence="4" id="KW-0238">DNA-binding</keyword>
<dbReference type="InterPro" id="IPR004827">
    <property type="entry name" value="bZIP"/>
</dbReference>
<dbReference type="Gene3D" id="1.20.5.170">
    <property type="match status" value="1"/>
</dbReference>
<comment type="subcellular location">
    <subcellularLocation>
        <location evidence="1">Nucleus</location>
    </subcellularLocation>
</comment>
<dbReference type="Pfam" id="PF00170">
    <property type="entry name" value="bZIP_1"/>
    <property type="match status" value="1"/>
</dbReference>
<evidence type="ECO:0000256" key="6">
    <source>
        <dbReference type="ARBA" id="ARBA00023242"/>
    </source>
</evidence>
<keyword evidence="5" id="KW-0804">Transcription</keyword>
<evidence type="ECO:0000256" key="8">
    <source>
        <dbReference type="SAM" id="Coils"/>
    </source>
</evidence>
<name>A0AAW2PZ92_SESRA</name>
<keyword evidence="3" id="KW-0805">Transcription regulation</keyword>